<dbReference type="SUPFAM" id="SSF47336">
    <property type="entry name" value="ACP-like"/>
    <property type="match status" value="1"/>
</dbReference>
<dbReference type="Pfam" id="PF00550">
    <property type="entry name" value="PP-binding"/>
    <property type="match status" value="1"/>
</dbReference>
<sequence>MASQTITIDDLKRILRDAAGADEGVDLDGDILDAEFAELGYDSLALLETASRITREYGIKLDDDAAVGATTPRELLKVINDD</sequence>
<feature type="domain" description="Carrier" evidence="3">
    <location>
        <begin position="5"/>
        <end position="82"/>
    </location>
</feature>
<dbReference type="InterPro" id="IPR009081">
    <property type="entry name" value="PP-bd_ACP"/>
</dbReference>
<organism evidence="4 5">
    <name type="scientific">Saccharothrix variisporea</name>
    <dbReference type="NCBI Taxonomy" id="543527"/>
    <lineage>
        <taxon>Bacteria</taxon>
        <taxon>Bacillati</taxon>
        <taxon>Actinomycetota</taxon>
        <taxon>Actinomycetes</taxon>
        <taxon>Pseudonocardiales</taxon>
        <taxon>Pseudonocardiaceae</taxon>
        <taxon>Saccharothrix</taxon>
    </lineage>
</organism>
<name>A0A495XJJ2_9PSEU</name>
<comment type="caution">
    <text evidence="4">The sequence shown here is derived from an EMBL/GenBank/DDBJ whole genome shotgun (WGS) entry which is preliminary data.</text>
</comment>
<dbReference type="InterPro" id="IPR036736">
    <property type="entry name" value="ACP-like_sf"/>
</dbReference>
<keyword evidence="2" id="KW-0597">Phosphoprotein</keyword>
<evidence type="ECO:0000256" key="1">
    <source>
        <dbReference type="ARBA" id="ARBA00022450"/>
    </source>
</evidence>
<dbReference type="RefSeq" id="WP_121229666.1">
    <property type="nucleotide sequence ID" value="NZ_JBIUBA010000006.1"/>
</dbReference>
<proteinExistence type="predicted"/>
<dbReference type="Gene3D" id="1.10.1200.10">
    <property type="entry name" value="ACP-like"/>
    <property type="match status" value="1"/>
</dbReference>
<dbReference type="PROSITE" id="PS00012">
    <property type="entry name" value="PHOSPHOPANTETHEINE"/>
    <property type="match status" value="1"/>
</dbReference>
<accession>A0A495XJJ2</accession>
<keyword evidence="5" id="KW-1185">Reference proteome</keyword>
<dbReference type="Proteomes" id="UP000272729">
    <property type="component" value="Unassembled WGS sequence"/>
</dbReference>
<evidence type="ECO:0000313" key="4">
    <source>
        <dbReference type="EMBL" id="RKT74691.1"/>
    </source>
</evidence>
<protein>
    <submittedName>
        <fullName evidence="4">Act minimal PKS acyl carrier protein</fullName>
    </submittedName>
</protein>
<evidence type="ECO:0000259" key="3">
    <source>
        <dbReference type="PROSITE" id="PS50075"/>
    </source>
</evidence>
<dbReference type="EMBL" id="RBXR01000001">
    <property type="protein sequence ID" value="RKT74691.1"/>
    <property type="molecule type" value="Genomic_DNA"/>
</dbReference>
<keyword evidence="1" id="KW-0596">Phosphopantetheine</keyword>
<evidence type="ECO:0000256" key="2">
    <source>
        <dbReference type="ARBA" id="ARBA00022553"/>
    </source>
</evidence>
<dbReference type="InterPro" id="IPR006162">
    <property type="entry name" value="Ppantetheine_attach_site"/>
</dbReference>
<dbReference type="PROSITE" id="PS50075">
    <property type="entry name" value="CARRIER"/>
    <property type="match status" value="1"/>
</dbReference>
<gene>
    <name evidence="4" type="ORF">DFJ66_8058</name>
</gene>
<dbReference type="AlphaFoldDB" id="A0A495XJJ2"/>
<dbReference type="OrthoDB" id="3537906at2"/>
<evidence type="ECO:0000313" key="5">
    <source>
        <dbReference type="Proteomes" id="UP000272729"/>
    </source>
</evidence>
<reference evidence="4 5" key="1">
    <citation type="submission" date="2018-10" db="EMBL/GenBank/DDBJ databases">
        <title>Sequencing the genomes of 1000 actinobacteria strains.</title>
        <authorList>
            <person name="Klenk H.-P."/>
        </authorList>
    </citation>
    <scope>NUCLEOTIDE SEQUENCE [LARGE SCALE GENOMIC DNA]</scope>
    <source>
        <strain evidence="4 5">DSM 43911</strain>
    </source>
</reference>